<name>A0A139X671_9CYAN</name>
<sequence length="88" mass="10115">MTDVDDAEDAVIAGLESFFEPPETIEQFFTSSTILKASGVEFERKGKGIWQMNYKRQNYTVTFSPSIFDEMPSLRFMNFGDPLFEDLL</sequence>
<dbReference type="OrthoDB" id="9814088at2"/>
<protein>
    <submittedName>
        <fullName evidence="1">Uncharacterized protein</fullName>
    </submittedName>
</protein>
<dbReference type="AlphaFoldDB" id="A0A139X671"/>
<gene>
    <name evidence="1" type="ORF">WA1_27120</name>
</gene>
<accession>A0A139X671</accession>
<reference evidence="1 2" key="1">
    <citation type="journal article" date="2013" name="Genome Biol. Evol.">
        <title>Genomes of Stigonematalean cyanobacteria (subsection V) and the evolution of oxygenic photosynthesis from prokaryotes to plastids.</title>
        <authorList>
            <person name="Dagan T."/>
            <person name="Roettger M."/>
            <person name="Stucken K."/>
            <person name="Landan G."/>
            <person name="Koch R."/>
            <person name="Major P."/>
            <person name="Gould S.B."/>
            <person name="Goremykin V.V."/>
            <person name="Rippka R."/>
            <person name="Tandeau de Marsac N."/>
            <person name="Gugger M."/>
            <person name="Lockhart P.J."/>
            <person name="Allen J.F."/>
            <person name="Brune I."/>
            <person name="Maus I."/>
            <person name="Puhler A."/>
            <person name="Martin W.F."/>
        </authorList>
    </citation>
    <scope>NUCLEOTIDE SEQUENCE [LARGE SCALE GENOMIC DNA]</scope>
    <source>
        <strain evidence="1 2">PCC 7110</strain>
    </source>
</reference>
<proteinExistence type="predicted"/>
<keyword evidence="2" id="KW-1185">Reference proteome</keyword>
<dbReference type="Proteomes" id="UP000076925">
    <property type="component" value="Unassembled WGS sequence"/>
</dbReference>
<dbReference type="EMBL" id="ANNX02000030">
    <property type="protein sequence ID" value="KYC40211.1"/>
    <property type="molecule type" value="Genomic_DNA"/>
</dbReference>
<evidence type="ECO:0000313" key="2">
    <source>
        <dbReference type="Proteomes" id="UP000076925"/>
    </source>
</evidence>
<comment type="caution">
    <text evidence="1">The sequence shown here is derived from an EMBL/GenBank/DDBJ whole genome shotgun (WGS) entry which is preliminary data.</text>
</comment>
<organism evidence="1 2">
    <name type="scientific">Scytonema hofmannii PCC 7110</name>
    <dbReference type="NCBI Taxonomy" id="128403"/>
    <lineage>
        <taxon>Bacteria</taxon>
        <taxon>Bacillati</taxon>
        <taxon>Cyanobacteriota</taxon>
        <taxon>Cyanophyceae</taxon>
        <taxon>Nostocales</taxon>
        <taxon>Scytonemataceae</taxon>
        <taxon>Scytonema</taxon>
    </lineage>
</organism>
<dbReference type="STRING" id="128403.WA1_27120"/>
<evidence type="ECO:0000313" key="1">
    <source>
        <dbReference type="EMBL" id="KYC40211.1"/>
    </source>
</evidence>
<dbReference type="RefSeq" id="WP_017749945.1">
    <property type="nucleotide sequence ID" value="NZ_KQ976354.1"/>
</dbReference>